<dbReference type="EMBL" id="UOGH01000101">
    <property type="protein sequence ID" value="VAX28895.1"/>
    <property type="molecule type" value="Genomic_DNA"/>
</dbReference>
<evidence type="ECO:0000256" key="3">
    <source>
        <dbReference type="ARBA" id="ARBA00012572"/>
    </source>
</evidence>
<name>A0A3B1DAU2_9ZZZZ</name>
<feature type="domain" description="N-(5'phosphoribosyl) anthranilate isomerase (PRAI)" evidence="8">
    <location>
        <begin position="7"/>
        <end position="200"/>
    </location>
</feature>
<dbReference type="HAMAP" id="MF_00135">
    <property type="entry name" value="PRAI"/>
    <property type="match status" value="1"/>
</dbReference>
<dbReference type="InterPro" id="IPR001240">
    <property type="entry name" value="PRAI_dom"/>
</dbReference>
<gene>
    <name evidence="9" type="ORF">MNBD_NITROSPIRAE02-1544</name>
</gene>
<dbReference type="InterPro" id="IPR044643">
    <property type="entry name" value="TrpF_fam"/>
</dbReference>
<evidence type="ECO:0000313" key="9">
    <source>
        <dbReference type="EMBL" id="VAX28895.1"/>
    </source>
</evidence>
<evidence type="ECO:0000256" key="7">
    <source>
        <dbReference type="ARBA" id="ARBA00023235"/>
    </source>
</evidence>
<evidence type="ECO:0000256" key="5">
    <source>
        <dbReference type="ARBA" id="ARBA00022822"/>
    </source>
</evidence>
<dbReference type="CDD" id="cd00405">
    <property type="entry name" value="PRAI"/>
    <property type="match status" value="1"/>
</dbReference>
<dbReference type="EC" id="5.3.1.24" evidence="3"/>
<keyword evidence="7 9" id="KW-0413">Isomerase</keyword>
<dbReference type="PANTHER" id="PTHR42894">
    <property type="entry name" value="N-(5'-PHOSPHORIBOSYL)ANTHRANILATE ISOMERASE"/>
    <property type="match status" value="1"/>
</dbReference>
<dbReference type="GO" id="GO:0000162">
    <property type="term" value="P:L-tryptophan biosynthetic process"/>
    <property type="evidence" value="ECO:0007669"/>
    <property type="project" value="UniProtKB-UniPathway"/>
</dbReference>
<dbReference type="FunFam" id="3.20.20.70:FF:000075">
    <property type="entry name" value="Tryptophan biosynthesis protein TRP1"/>
    <property type="match status" value="1"/>
</dbReference>
<evidence type="ECO:0000256" key="1">
    <source>
        <dbReference type="ARBA" id="ARBA00004664"/>
    </source>
</evidence>
<proteinExistence type="inferred from homology"/>
<dbReference type="AlphaFoldDB" id="A0A3B1DAU2"/>
<keyword evidence="4" id="KW-0028">Amino-acid biosynthesis</keyword>
<dbReference type="Pfam" id="PF00697">
    <property type="entry name" value="PRAI"/>
    <property type="match status" value="1"/>
</dbReference>
<comment type="similarity">
    <text evidence="2">Belongs to the TrpF family.</text>
</comment>
<dbReference type="InterPro" id="IPR011060">
    <property type="entry name" value="RibuloseP-bd_barrel"/>
</dbReference>
<comment type="pathway">
    <text evidence="1">Amino-acid biosynthesis; L-tryptophan biosynthesis; L-tryptophan from chorismate: step 3/5.</text>
</comment>
<keyword evidence="5" id="KW-0822">Tryptophan biosynthesis</keyword>
<evidence type="ECO:0000256" key="4">
    <source>
        <dbReference type="ARBA" id="ARBA00022605"/>
    </source>
</evidence>
<evidence type="ECO:0000259" key="8">
    <source>
        <dbReference type="Pfam" id="PF00697"/>
    </source>
</evidence>
<keyword evidence="6" id="KW-0057">Aromatic amino acid biosynthesis</keyword>
<accession>A0A3B1DAU2</accession>
<organism evidence="9">
    <name type="scientific">hydrothermal vent metagenome</name>
    <dbReference type="NCBI Taxonomy" id="652676"/>
    <lineage>
        <taxon>unclassified sequences</taxon>
        <taxon>metagenomes</taxon>
        <taxon>ecological metagenomes</taxon>
    </lineage>
</organism>
<evidence type="ECO:0000256" key="2">
    <source>
        <dbReference type="ARBA" id="ARBA00007571"/>
    </source>
</evidence>
<reference evidence="9" key="1">
    <citation type="submission" date="2018-06" db="EMBL/GenBank/DDBJ databases">
        <authorList>
            <person name="Zhirakovskaya E."/>
        </authorList>
    </citation>
    <scope>NUCLEOTIDE SEQUENCE</scope>
</reference>
<dbReference type="NCBIfam" id="NF002298">
    <property type="entry name" value="PRK01222.1-4"/>
    <property type="match status" value="1"/>
</dbReference>
<dbReference type="SUPFAM" id="SSF51366">
    <property type="entry name" value="Ribulose-phoshate binding barrel"/>
    <property type="match status" value="1"/>
</dbReference>
<dbReference type="InterPro" id="IPR013785">
    <property type="entry name" value="Aldolase_TIM"/>
</dbReference>
<protein>
    <recommendedName>
        <fullName evidence="3">phosphoribosylanthranilate isomerase</fullName>
        <ecNumber evidence="3">5.3.1.24</ecNumber>
    </recommendedName>
</protein>
<dbReference type="Gene3D" id="3.20.20.70">
    <property type="entry name" value="Aldolase class I"/>
    <property type="match status" value="1"/>
</dbReference>
<dbReference type="GO" id="GO:0004640">
    <property type="term" value="F:phosphoribosylanthranilate isomerase activity"/>
    <property type="evidence" value="ECO:0007669"/>
    <property type="project" value="UniProtKB-EC"/>
</dbReference>
<sequence>MKTPVRVKICGITRKEDAIRAVEFGADALGFVFYKGSPRCVSLDVAKSIISELPPFITNVGVFVDEEPSVISEIVGAAGIDVVQLHGDEPEVMCSLWPRVVKAFRVREFTDLGPLERYRVSAYLLDTYSPDLPGGTGQIFNWDIALEAKRFGPVILSGGLTPDNIDKAIRWVHPYAVDVSSGVEKEKGIKDEEKLRLFIERAKTVFP</sequence>
<evidence type="ECO:0000256" key="6">
    <source>
        <dbReference type="ARBA" id="ARBA00023141"/>
    </source>
</evidence>
<dbReference type="PANTHER" id="PTHR42894:SF1">
    <property type="entry name" value="N-(5'-PHOSPHORIBOSYL)ANTHRANILATE ISOMERASE"/>
    <property type="match status" value="1"/>
</dbReference>
<dbReference type="UniPathway" id="UPA00035">
    <property type="reaction ID" value="UER00042"/>
</dbReference>